<dbReference type="Gene3D" id="3.40.50.300">
    <property type="entry name" value="P-loop containing nucleotide triphosphate hydrolases"/>
    <property type="match status" value="1"/>
</dbReference>
<evidence type="ECO:0000313" key="2">
    <source>
        <dbReference type="Proteomes" id="UP000189940"/>
    </source>
</evidence>
<dbReference type="Proteomes" id="UP000189940">
    <property type="component" value="Unassembled WGS sequence"/>
</dbReference>
<protein>
    <submittedName>
        <fullName evidence="1">ATPase</fullName>
    </submittedName>
</protein>
<sequence length="511" mass="56147">MREARRMIAPYKWIDPSTLPHRGETTQNWIAFDEDVDPEIMERWRQRYAGACEANDLAADNDNELPAAATPTKSKLTADEEREYLENFQREQLLPGERGELVFDDAAFRAPSTGPFWHIKEAIIEGFAGDVFMGVLDGAPKLHVDGIVEPITPSAPFPLVDPSEWHGTVATEREWFLSGLIPHRQVTLLSGDGGMGKSLLALQIGATSALAIKTLGLEPRPGRVLYLGAEDEADEFHRRLDDICAAHGREIGDLTDLRILPLADQDAILSEPDAKGNMKATPLWKRVERFVKDWQPGLIVLDTAADLYGGDEIKRSQVRHFVGMLRKIAIGHKCAVLLLAHPSVAGMTSGSGYSGSTAWNNSVRSRLYLTSGEGDARILKTVKSNYGKKGGELHLEWREGVFVTHDPTEPTIADGLIASHDDKKFLAVLSKLNRNGMRPSPNKSPSFAPKMIAKHPDGKGTKTQAMEQAMHRLLDAGKIKVVQEGPPSRRYARLIVSAEDFGGVDDDADSG</sequence>
<accession>A0A1V4I2K1</accession>
<dbReference type="InterPro" id="IPR027417">
    <property type="entry name" value="P-loop_NTPase"/>
</dbReference>
<dbReference type="STRING" id="29421.B2M20_01450"/>
<organism evidence="1 2">
    <name type="scientific">Nitrobacter vulgaris</name>
    <dbReference type="NCBI Taxonomy" id="29421"/>
    <lineage>
        <taxon>Bacteria</taxon>
        <taxon>Pseudomonadati</taxon>
        <taxon>Pseudomonadota</taxon>
        <taxon>Alphaproteobacteria</taxon>
        <taxon>Hyphomicrobiales</taxon>
        <taxon>Nitrobacteraceae</taxon>
        <taxon>Nitrobacter</taxon>
    </lineage>
</organism>
<comment type="caution">
    <text evidence="1">The sequence shown here is derived from an EMBL/GenBank/DDBJ whole genome shotgun (WGS) entry which is preliminary data.</text>
</comment>
<dbReference type="OrthoDB" id="1496333at2"/>
<evidence type="ECO:0000313" key="1">
    <source>
        <dbReference type="EMBL" id="OPH84433.1"/>
    </source>
</evidence>
<keyword evidence="2" id="KW-1185">Reference proteome</keyword>
<proteinExistence type="predicted"/>
<reference evidence="1 2" key="1">
    <citation type="submission" date="2017-02" db="EMBL/GenBank/DDBJ databases">
        <title>Genome sequence of the nitrite-oxidizing bacterium Nitrobacter vulgaris strain Ab1.</title>
        <authorList>
            <person name="Mellbye B.L."/>
            <person name="Davis E.W."/>
            <person name="Spieck E."/>
            <person name="Chang J.H."/>
            <person name="Bottomley P.J."/>
            <person name="Sayavedra-Soto L.A."/>
        </authorList>
    </citation>
    <scope>NUCLEOTIDE SEQUENCE [LARGE SCALE GENOMIC DNA]</scope>
    <source>
        <strain evidence="1 2">Ab1</strain>
    </source>
</reference>
<name>A0A1V4I2K1_NITVU</name>
<dbReference type="EMBL" id="MWPQ01000004">
    <property type="protein sequence ID" value="OPH84433.1"/>
    <property type="molecule type" value="Genomic_DNA"/>
</dbReference>
<dbReference type="Pfam" id="PF13481">
    <property type="entry name" value="AAA_25"/>
    <property type="match status" value="1"/>
</dbReference>
<dbReference type="AlphaFoldDB" id="A0A1V4I2K1"/>
<gene>
    <name evidence="1" type="ORF">B2M20_01450</name>
</gene>
<dbReference type="SUPFAM" id="SSF52540">
    <property type="entry name" value="P-loop containing nucleoside triphosphate hydrolases"/>
    <property type="match status" value="1"/>
</dbReference>